<dbReference type="AlphaFoldDB" id="A0A168LJU2"/>
<name>A0A168LJU2_9CLOT</name>
<dbReference type="RefSeq" id="WP_063556903.1">
    <property type="nucleotide sequence ID" value="NZ_LITT01000062.1"/>
</dbReference>
<dbReference type="PATRIC" id="fig|1538.10.peg.3730"/>
<evidence type="ECO:0000313" key="2">
    <source>
        <dbReference type="EMBL" id="OAA83324.1"/>
    </source>
</evidence>
<reference evidence="2 3" key="1">
    <citation type="journal article" date="2015" name="Biotechnol. Bioeng.">
        <title>Genome sequence and phenotypic characterization of Caulobacter segnis.</title>
        <authorList>
            <person name="Patel S."/>
            <person name="Fletcher B."/>
            <person name="Scott D.C."/>
            <person name="Ely B."/>
        </authorList>
    </citation>
    <scope>NUCLEOTIDE SEQUENCE [LARGE SCALE GENOMIC DNA]</scope>
    <source>
        <strain evidence="2 3">ERI-2</strain>
    </source>
</reference>
<feature type="transmembrane region" description="Helical" evidence="1">
    <location>
        <begin position="7"/>
        <end position="28"/>
    </location>
</feature>
<evidence type="ECO:0000256" key="1">
    <source>
        <dbReference type="SAM" id="Phobius"/>
    </source>
</evidence>
<protein>
    <submittedName>
        <fullName evidence="2">Uncharacterized protein</fullName>
    </submittedName>
</protein>
<keyword evidence="1" id="KW-0812">Transmembrane</keyword>
<dbReference type="Proteomes" id="UP000077407">
    <property type="component" value="Unassembled WGS sequence"/>
</dbReference>
<dbReference type="OrthoDB" id="1912466at2"/>
<keyword evidence="1" id="KW-1133">Transmembrane helix</keyword>
<keyword evidence="1" id="KW-0472">Membrane</keyword>
<evidence type="ECO:0000313" key="3">
    <source>
        <dbReference type="Proteomes" id="UP000077407"/>
    </source>
</evidence>
<sequence>MILDEKKLQFIIVTLKCFFILVFFGVFLPRCIDFVIYNFVVKPHSYDNSIFVYGICGKNMNIIYNYTIVFNEFLKF</sequence>
<organism evidence="2 3">
    <name type="scientific">Clostridium ljungdahlii</name>
    <dbReference type="NCBI Taxonomy" id="1538"/>
    <lineage>
        <taxon>Bacteria</taxon>
        <taxon>Bacillati</taxon>
        <taxon>Bacillota</taxon>
        <taxon>Clostridia</taxon>
        <taxon>Eubacteriales</taxon>
        <taxon>Clostridiaceae</taxon>
        <taxon>Clostridium</taxon>
    </lineage>
</organism>
<gene>
    <name evidence="2" type="ORF">WY13_03652</name>
</gene>
<accession>A0A168LJU2</accession>
<proteinExistence type="predicted"/>
<dbReference type="EMBL" id="LITT01000062">
    <property type="protein sequence ID" value="OAA83324.1"/>
    <property type="molecule type" value="Genomic_DNA"/>
</dbReference>
<comment type="caution">
    <text evidence="2">The sequence shown here is derived from an EMBL/GenBank/DDBJ whole genome shotgun (WGS) entry which is preliminary data.</text>
</comment>